<accession>A0A951PK31</accession>
<dbReference type="AlphaFoldDB" id="A0A951PK31"/>
<name>A0A951PK31_9CYAN</name>
<dbReference type="InterPro" id="IPR014729">
    <property type="entry name" value="Rossmann-like_a/b/a_fold"/>
</dbReference>
<reference evidence="1" key="1">
    <citation type="submission" date="2021-05" db="EMBL/GenBank/DDBJ databases">
        <authorList>
            <person name="Pietrasiak N."/>
            <person name="Ward R."/>
            <person name="Stajich J.E."/>
            <person name="Kurbessoian T."/>
        </authorList>
    </citation>
    <scope>NUCLEOTIDE SEQUENCE</scope>
    <source>
        <strain evidence="1">CPER-KK1</strain>
    </source>
</reference>
<dbReference type="EMBL" id="JAHHIF010000014">
    <property type="protein sequence ID" value="MBW4545350.1"/>
    <property type="molecule type" value="Genomic_DNA"/>
</dbReference>
<gene>
    <name evidence="1" type="ORF">KME25_13020</name>
</gene>
<evidence type="ECO:0000313" key="2">
    <source>
        <dbReference type="Proteomes" id="UP000753908"/>
    </source>
</evidence>
<comment type="caution">
    <text evidence="1">The sequence shown here is derived from an EMBL/GenBank/DDBJ whole genome shotgun (WGS) entry which is preliminary data.</text>
</comment>
<protein>
    <submittedName>
        <fullName evidence="1">Universal stress protein</fullName>
    </submittedName>
</protein>
<sequence>MLVRLEGAMDRNDLIEQMVLLPEPASAAAKWSNSTKSVNLVVGYNASPSSQTALDLTMWIAHQTRLVTQKQVTVQVVYVVDENQKNQYSDGLNTASASDLSKHQSPSELLNTSLKKSKLSVLTETQPQALATSSKKSVKSRRPKATSCQADSFEQADRILWQARCLAEEWRGSFKAHLRFGDVASELREVVESEAATLLFLGCNSVSHPIIQQLGTHFPCSVLGIPTGLNSDLR</sequence>
<proteinExistence type="predicted"/>
<dbReference type="Gene3D" id="3.40.50.620">
    <property type="entry name" value="HUPs"/>
    <property type="match status" value="1"/>
</dbReference>
<dbReference type="Proteomes" id="UP000753908">
    <property type="component" value="Unassembled WGS sequence"/>
</dbReference>
<evidence type="ECO:0000313" key="1">
    <source>
        <dbReference type="EMBL" id="MBW4545350.1"/>
    </source>
</evidence>
<reference evidence="1" key="2">
    <citation type="journal article" date="2022" name="Microbiol. Resour. Announc.">
        <title>Metagenome Sequencing to Explore Phylogenomics of Terrestrial Cyanobacteria.</title>
        <authorList>
            <person name="Ward R.D."/>
            <person name="Stajich J.E."/>
            <person name="Johansen J.R."/>
            <person name="Huntemann M."/>
            <person name="Clum A."/>
            <person name="Foster B."/>
            <person name="Foster B."/>
            <person name="Roux S."/>
            <person name="Palaniappan K."/>
            <person name="Varghese N."/>
            <person name="Mukherjee S."/>
            <person name="Reddy T.B.K."/>
            <person name="Daum C."/>
            <person name="Copeland A."/>
            <person name="Chen I.A."/>
            <person name="Ivanova N.N."/>
            <person name="Kyrpides N.C."/>
            <person name="Shapiro N."/>
            <person name="Eloe-Fadrosh E.A."/>
            <person name="Pietrasiak N."/>
        </authorList>
    </citation>
    <scope>NUCLEOTIDE SEQUENCE</scope>
    <source>
        <strain evidence="1">CPER-KK1</strain>
    </source>
</reference>
<dbReference type="SUPFAM" id="SSF52402">
    <property type="entry name" value="Adenine nucleotide alpha hydrolases-like"/>
    <property type="match status" value="1"/>
</dbReference>
<organism evidence="1 2">
    <name type="scientific">Symplocastrum torsivum CPER-KK1</name>
    <dbReference type="NCBI Taxonomy" id="450513"/>
    <lineage>
        <taxon>Bacteria</taxon>
        <taxon>Bacillati</taxon>
        <taxon>Cyanobacteriota</taxon>
        <taxon>Cyanophyceae</taxon>
        <taxon>Oscillatoriophycideae</taxon>
        <taxon>Oscillatoriales</taxon>
        <taxon>Microcoleaceae</taxon>
        <taxon>Symplocastrum</taxon>
    </lineage>
</organism>